<feature type="domain" description="HTH lysR-type" evidence="5">
    <location>
        <begin position="1"/>
        <end position="47"/>
    </location>
</feature>
<dbReference type="InterPro" id="IPR000847">
    <property type="entry name" value="LysR_HTH_N"/>
</dbReference>
<accession>A0A6M0QYC1</accession>
<dbReference type="GO" id="GO:0006351">
    <property type="term" value="P:DNA-templated transcription"/>
    <property type="evidence" value="ECO:0007669"/>
    <property type="project" value="TreeGrafter"/>
</dbReference>
<dbReference type="InterPro" id="IPR036390">
    <property type="entry name" value="WH_DNA-bd_sf"/>
</dbReference>
<dbReference type="EMBL" id="JAAIVJ010000013">
    <property type="protein sequence ID" value="NEY91793.1"/>
    <property type="molecule type" value="Genomic_DNA"/>
</dbReference>
<evidence type="ECO:0000259" key="5">
    <source>
        <dbReference type="PROSITE" id="PS50931"/>
    </source>
</evidence>
<evidence type="ECO:0000313" key="6">
    <source>
        <dbReference type="EMBL" id="NEY91793.1"/>
    </source>
</evidence>
<protein>
    <submittedName>
        <fullName evidence="6">LysR family transcriptional regulator</fullName>
    </submittedName>
</protein>
<evidence type="ECO:0000256" key="3">
    <source>
        <dbReference type="ARBA" id="ARBA00023125"/>
    </source>
</evidence>
<reference evidence="6 7" key="1">
    <citation type="submission" date="2020-02" db="EMBL/GenBank/DDBJ databases">
        <authorList>
            <person name="Chen W.-M."/>
        </authorList>
    </citation>
    <scope>NUCLEOTIDE SEQUENCE [LARGE SCALE GENOMIC DNA]</scope>
    <source>
        <strain evidence="6 7">KMS-5</strain>
    </source>
</reference>
<dbReference type="AlphaFoldDB" id="A0A6M0QYC1"/>
<dbReference type="InterPro" id="IPR058163">
    <property type="entry name" value="LysR-type_TF_proteobact-type"/>
</dbReference>
<dbReference type="PRINTS" id="PR00039">
    <property type="entry name" value="HTHLYSR"/>
</dbReference>
<evidence type="ECO:0000256" key="1">
    <source>
        <dbReference type="ARBA" id="ARBA00009437"/>
    </source>
</evidence>
<dbReference type="PANTHER" id="PTHR30537:SF74">
    <property type="entry name" value="HTH-TYPE TRANSCRIPTIONAL REGULATOR TRPI"/>
    <property type="match status" value="1"/>
</dbReference>
<evidence type="ECO:0000256" key="4">
    <source>
        <dbReference type="ARBA" id="ARBA00023163"/>
    </source>
</evidence>
<keyword evidence="2" id="KW-0805">Transcription regulation</keyword>
<dbReference type="CDD" id="cd08432">
    <property type="entry name" value="PBP2_GcdR_TrpI_HvrB_AmpR_like"/>
    <property type="match status" value="1"/>
</dbReference>
<dbReference type="InterPro" id="IPR036388">
    <property type="entry name" value="WH-like_DNA-bd_sf"/>
</dbReference>
<dbReference type="GO" id="GO:0003700">
    <property type="term" value="F:DNA-binding transcription factor activity"/>
    <property type="evidence" value="ECO:0007669"/>
    <property type="project" value="InterPro"/>
</dbReference>
<dbReference type="Pfam" id="PF00126">
    <property type="entry name" value="HTH_1"/>
    <property type="match status" value="1"/>
</dbReference>
<dbReference type="PANTHER" id="PTHR30537">
    <property type="entry name" value="HTH-TYPE TRANSCRIPTIONAL REGULATOR"/>
    <property type="match status" value="1"/>
</dbReference>
<keyword evidence="7" id="KW-1185">Reference proteome</keyword>
<dbReference type="GO" id="GO:0043565">
    <property type="term" value="F:sequence-specific DNA binding"/>
    <property type="evidence" value="ECO:0007669"/>
    <property type="project" value="TreeGrafter"/>
</dbReference>
<dbReference type="Gene3D" id="3.40.190.10">
    <property type="entry name" value="Periplasmic binding protein-like II"/>
    <property type="match status" value="2"/>
</dbReference>
<evidence type="ECO:0000256" key="2">
    <source>
        <dbReference type="ARBA" id="ARBA00023015"/>
    </source>
</evidence>
<comment type="similarity">
    <text evidence="1">Belongs to the LysR transcriptional regulatory family.</text>
</comment>
<name>A0A6M0QYC1_9RHOB</name>
<dbReference type="SUPFAM" id="SSF46785">
    <property type="entry name" value="Winged helix' DNA-binding domain"/>
    <property type="match status" value="1"/>
</dbReference>
<dbReference type="PROSITE" id="PS50931">
    <property type="entry name" value="HTH_LYSR"/>
    <property type="match status" value="1"/>
</dbReference>
<evidence type="ECO:0000313" key="7">
    <source>
        <dbReference type="Proteomes" id="UP000477782"/>
    </source>
</evidence>
<keyword evidence="4" id="KW-0804">Transcription</keyword>
<gene>
    <name evidence="6" type="ORF">G4Z14_15975</name>
</gene>
<sequence length="279" mass="29931">MHRTGSLQRAAAEMNVSQPAISQAIKALETHIGAQLLDRSTRPPSLTEAGRLLHRAVTEGLGRLGDAIAQIQALQRVAPGSVTVACSVGTATYWLMPRLIGFYADHPSLSVNVKTTAQGAPALTPGVDLAIRYGLGDWADGLVIKLFEESVVPVGHPTLARRIADEGLELADMPLLHVHAGEDNWLSWGEYLKNARLTAPASSGLRFTNYVQATQAALAGLGVMLGWSSNTADLLANGSLVALPFPRLQPREAFYMVISVERDHHTAVRQLADWLRAPA</sequence>
<dbReference type="Proteomes" id="UP000477782">
    <property type="component" value="Unassembled WGS sequence"/>
</dbReference>
<dbReference type="SUPFAM" id="SSF53850">
    <property type="entry name" value="Periplasmic binding protein-like II"/>
    <property type="match status" value="1"/>
</dbReference>
<proteinExistence type="inferred from homology"/>
<dbReference type="Gene3D" id="1.10.10.10">
    <property type="entry name" value="Winged helix-like DNA-binding domain superfamily/Winged helix DNA-binding domain"/>
    <property type="match status" value="1"/>
</dbReference>
<dbReference type="Pfam" id="PF03466">
    <property type="entry name" value="LysR_substrate"/>
    <property type="match status" value="1"/>
</dbReference>
<dbReference type="InterPro" id="IPR005119">
    <property type="entry name" value="LysR_subst-bd"/>
</dbReference>
<organism evidence="6 7">
    <name type="scientific">Tabrizicola oligotrophica</name>
    <dbReference type="NCBI Taxonomy" id="2710650"/>
    <lineage>
        <taxon>Bacteria</taxon>
        <taxon>Pseudomonadati</taxon>
        <taxon>Pseudomonadota</taxon>
        <taxon>Alphaproteobacteria</taxon>
        <taxon>Rhodobacterales</taxon>
        <taxon>Paracoccaceae</taxon>
        <taxon>Tabrizicola</taxon>
    </lineage>
</organism>
<comment type="caution">
    <text evidence="6">The sequence shown here is derived from an EMBL/GenBank/DDBJ whole genome shotgun (WGS) entry which is preliminary data.</text>
</comment>
<keyword evidence="3" id="KW-0238">DNA-binding</keyword>